<proteinExistence type="inferred from homology"/>
<dbReference type="RefSeq" id="WP_379022745.1">
    <property type="nucleotide sequence ID" value="NZ_JBHRTA010000036.1"/>
</dbReference>
<dbReference type="Pfam" id="PF07980">
    <property type="entry name" value="SusD_RagB"/>
    <property type="match status" value="1"/>
</dbReference>
<keyword evidence="9" id="KW-1185">Reference proteome</keyword>
<comment type="similarity">
    <text evidence="2">Belongs to the SusD family.</text>
</comment>
<gene>
    <name evidence="8" type="ORF">ACFOET_11615</name>
</gene>
<organism evidence="8 9">
    <name type="scientific">Parapedobacter deserti</name>
    <dbReference type="NCBI Taxonomy" id="1912957"/>
    <lineage>
        <taxon>Bacteria</taxon>
        <taxon>Pseudomonadati</taxon>
        <taxon>Bacteroidota</taxon>
        <taxon>Sphingobacteriia</taxon>
        <taxon>Sphingobacteriales</taxon>
        <taxon>Sphingobacteriaceae</taxon>
        <taxon>Parapedobacter</taxon>
    </lineage>
</organism>
<feature type="domain" description="SusD-like N-terminal" evidence="7">
    <location>
        <begin position="2"/>
        <end position="198"/>
    </location>
</feature>
<sequence>MDLKPDKKLVIPATLTDVQALLNNAGFLNTSEEAMPEMSADNYYLTDDAFNALGESSRLIYVWDKNASSGGSAWSSYYRTILYANEALATLDGTEGPEAEKAILRGKALFFRANAFYHLAQIFCKPYGKNDAADNMGLPLRLAPGISDRSERATLSQTYDRIIKDFSDAIELLPDAVSEVTTQPNIAAVYAGLARTYLLMGEYENALAMANASLTIYDTLIDYNELDTETANPVELFNKEVIYYSNYGGATLLRNNTCNVDSNLFNSYEEDDLRKSALFDIRDDGTVRFKGNYAGNDSQGIFNGMTTAEVMLIKAECLVRLGDLPKAQQALNGLLINRYEIGKFHPVNFEGFEEGLRKIIDERRKELLFRGSRWIDLRRLNREGSLQLTIYRNIGSNVYSLPPNDNRYVFRIPDEVIASSGMEQNQR</sequence>
<evidence type="ECO:0000259" key="7">
    <source>
        <dbReference type="Pfam" id="PF14322"/>
    </source>
</evidence>
<dbReference type="InterPro" id="IPR011990">
    <property type="entry name" value="TPR-like_helical_dom_sf"/>
</dbReference>
<dbReference type="InterPro" id="IPR012944">
    <property type="entry name" value="SusD_RagB_dom"/>
</dbReference>
<evidence type="ECO:0000313" key="8">
    <source>
        <dbReference type="EMBL" id="MFC3198260.1"/>
    </source>
</evidence>
<evidence type="ECO:0000313" key="9">
    <source>
        <dbReference type="Proteomes" id="UP001595526"/>
    </source>
</evidence>
<evidence type="ECO:0000256" key="4">
    <source>
        <dbReference type="ARBA" id="ARBA00023136"/>
    </source>
</evidence>
<dbReference type="InterPro" id="IPR033985">
    <property type="entry name" value="SusD-like_N"/>
</dbReference>
<dbReference type="SUPFAM" id="SSF48452">
    <property type="entry name" value="TPR-like"/>
    <property type="match status" value="1"/>
</dbReference>
<evidence type="ECO:0000256" key="2">
    <source>
        <dbReference type="ARBA" id="ARBA00006275"/>
    </source>
</evidence>
<comment type="subcellular location">
    <subcellularLocation>
        <location evidence="1">Cell outer membrane</location>
    </subcellularLocation>
</comment>
<evidence type="ECO:0000259" key="6">
    <source>
        <dbReference type="Pfam" id="PF07980"/>
    </source>
</evidence>
<dbReference type="Pfam" id="PF14322">
    <property type="entry name" value="SusD-like_3"/>
    <property type="match status" value="1"/>
</dbReference>
<keyword evidence="3" id="KW-0732">Signal</keyword>
<protein>
    <submittedName>
        <fullName evidence="8">RagB/SusD family nutrient uptake outer membrane protein</fullName>
    </submittedName>
</protein>
<evidence type="ECO:0000256" key="1">
    <source>
        <dbReference type="ARBA" id="ARBA00004442"/>
    </source>
</evidence>
<keyword evidence="5" id="KW-0998">Cell outer membrane</keyword>
<feature type="domain" description="RagB/SusD" evidence="6">
    <location>
        <begin position="307"/>
        <end position="408"/>
    </location>
</feature>
<evidence type="ECO:0000256" key="5">
    <source>
        <dbReference type="ARBA" id="ARBA00023237"/>
    </source>
</evidence>
<evidence type="ECO:0000256" key="3">
    <source>
        <dbReference type="ARBA" id="ARBA00022729"/>
    </source>
</evidence>
<accession>A0ABV7JJM2</accession>
<reference evidence="9" key="1">
    <citation type="journal article" date="2019" name="Int. J. Syst. Evol. Microbiol.">
        <title>The Global Catalogue of Microorganisms (GCM) 10K type strain sequencing project: providing services to taxonomists for standard genome sequencing and annotation.</title>
        <authorList>
            <consortium name="The Broad Institute Genomics Platform"/>
            <consortium name="The Broad Institute Genome Sequencing Center for Infectious Disease"/>
            <person name="Wu L."/>
            <person name="Ma J."/>
        </authorList>
    </citation>
    <scope>NUCLEOTIDE SEQUENCE [LARGE SCALE GENOMIC DNA]</scope>
    <source>
        <strain evidence="9">KCTC 52416</strain>
    </source>
</reference>
<dbReference type="Gene3D" id="1.25.40.390">
    <property type="match status" value="1"/>
</dbReference>
<dbReference type="Proteomes" id="UP001595526">
    <property type="component" value="Unassembled WGS sequence"/>
</dbReference>
<dbReference type="EMBL" id="JBHRTA010000036">
    <property type="protein sequence ID" value="MFC3198260.1"/>
    <property type="molecule type" value="Genomic_DNA"/>
</dbReference>
<name>A0ABV7JJM2_9SPHI</name>
<keyword evidence="4" id="KW-0472">Membrane</keyword>
<comment type="caution">
    <text evidence="8">The sequence shown here is derived from an EMBL/GenBank/DDBJ whole genome shotgun (WGS) entry which is preliminary data.</text>
</comment>